<keyword evidence="7" id="KW-1185">Reference proteome</keyword>
<feature type="transmembrane region" description="Helical" evidence="4">
    <location>
        <begin position="81"/>
        <end position="101"/>
    </location>
</feature>
<evidence type="ECO:0000259" key="5">
    <source>
        <dbReference type="Pfam" id="PF14501"/>
    </source>
</evidence>
<keyword evidence="4" id="KW-0812">Transmembrane</keyword>
<dbReference type="InterPro" id="IPR036890">
    <property type="entry name" value="HATPase_C_sf"/>
</dbReference>
<dbReference type="PANTHER" id="PTHR40448">
    <property type="entry name" value="TWO-COMPONENT SENSOR HISTIDINE KINASE"/>
    <property type="match status" value="1"/>
</dbReference>
<keyword evidence="2" id="KW-0808">Transferase</keyword>
<feature type="transmembrane region" description="Helical" evidence="4">
    <location>
        <begin position="113"/>
        <end position="134"/>
    </location>
</feature>
<evidence type="ECO:0000256" key="2">
    <source>
        <dbReference type="ARBA" id="ARBA00022679"/>
    </source>
</evidence>
<dbReference type="EMBL" id="QGGY01000002">
    <property type="protein sequence ID" value="PWJ78145.1"/>
    <property type="molecule type" value="Genomic_DNA"/>
</dbReference>
<gene>
    <name evidence="6" type="ORF">C7383_102281</name>
</gene>
<evidence type="ECO:0000313" key="6">
    <source>
        <dbReference type="EMBL" id="PWJ78145.1"/>
    </source>
</evidence>
<feature type="domain" description="Sensor histidine kinase NatK-like C-terminal" evidence="5">
    <location>
        <begin position="330"/>
        <end position="431"/>
    </location>
</feature>
<keyword evidence="4" id="KW-1133">Transmembrane helix</keyword>
<protein>
    <submittedName>
        <fullName evidence="6">Two-component system sensor histidine kinase AgrC</fullName>
    </submittedName>
</protein>
<evidence type="ECO:0000313" key="7">
    <source>
        <dbReference type="Proteomes" id="UP000245412"/>
    </source>
</evidence>
<evidence type="ECO:0000256" key="1">
    <source>
        <dbReference type="ARBA" id="ARBA00022553"/>
    </source>
</evidence>
<accession>A0AB73T8K0</accession>
<dbReference type="SUPFAM" id="SSF55890">
    <property type="entry name" value="Sporulation response regulatory protein Spo0B"/>
    <property type="match status" value="1"/>
</dbReference>
<dbReference type="Proteomes" id="UP000245412">
    <property type="component" value="Unassembled WGS sequence"/>
</dbReference>
<comment type="caution">
    <text evidence="6">The sequence shown here is derived from an EMBL/GenBank/DDBJ whole genome shotgun (WGS) entry which is preliminary data.</text>
</comment>
<reference evidence="6 7" key="1">
    <citation type="submission" date="2018-05" db="EMBL/GenBank/DDBJ databases">
        <authorList>
            <person name="Goeker M."/>
            <person name="Huntemann M."/>
            <person name="Clum A."/>
            <person name="Pillay M."/>
            <person name="Palaniappan K."/>
            <person name="Varghese N."/>
            <person name="Mikhailova N."/>
            <person name="Stamatis D."/>
            <person name="Reddy T."/>
            <person name="Daum C."/>
            <person name="Shapiro N."/>
            <person name="Ivanova N."/>
            <person name="Kyrpides N."/>
            <person name="Woyke T."/>
        </authorList>
    </citation>
    <scope>NUCLEOTIDE SEQUENCE [LARGE SCALE GENOMIC DNA]</scope>
    <source>
        <strain evidence="6 7">DSM 26524</strain>
    </source>
</reference>
<dbReference type="AlphaFoldDB" id="A0AB73T8K0"/>
<evidence type="ECO:0000256" key="3">
    <source>
        <dbReference type="ARBA" id="ARBA00022777"/>
    </source>
</evidence>
<feature type="transmembrane region" description="Helical" evidence="4">
    <location>
        <begin position="53"/>
        <end position="69"/>
    </location>
</feature>
<feature type="transmembrane region" description="Helical" evidence="4">
    <location>
        <begin position="154"/>
        <end position="174"/>
    </location>
</feature>
<keyword evidence="3 6" id="KW-0418">Kinase</keyword>
<dbReference type="PANTHER" id="PTHR40448:SF1">
    <property type="entry name" value="TWO-COMPONENT SENSOR HISTIDINE KINASE"/>
    <property type="match status" value="1"/>
</dbReference>
<dbReference type="Pfam" id="PF14501">
    <property type="entry name" value="HATPase_c_5"/>
    <property type="match status" value="1"/>
</dbReference>
<dbReference type="GO" id="GO:0000155">
    <property type="term" value="F:phosphorelay sensor kinase activity"/>
    <property type="evidence" value="ECO:0007669"/>
    <property type="project" value="InterPro"/>
</dbReference>
<sequence length="434" mass="49869">MDLYNALYIILNIFILFVPFVLILPQRLKWTQYITIWGYIAVCRFLFERYGQITTFTIIIGCVLLVAAFSRNKMLSVLCSLIGYISNVFLNYAYTFLIYIITGKTMEDIDTMLLGSFLFLIIFLLLQIVLLLLLHKLLFSKLHLMDISISPKNLRYILADAALCAAIFVINFAFGETLGYPLSFIAINCLLFGIYFVFTVFLLLSIARTTRQEANMKFLKDQYNTLQEYTARVEETYQEVRTFRHDYINILSTLYGFIHDKDYQQLEQYFEEQVLDTSRQFDASQAELGKLSHIRITELKGLLMTKSIRALNLGLNLHLEINFDLDTSKMESMDLVRLLGIYFDNAIEAAVSSADKKIIFSLTQTNNFTSIMLANSCETDNLSLDSLSTAGYSTKGEERGIGLYNAADILSKYPEVFPKTSFKDHLFIQTLENI</sequence>
<organism evidence="6 7">
    <name type="scientific">Murimonas intestini</name>
    <dbReference type="NCBI Taxonomy" id="1337051"/>
    <lineage>
        <taxon>Bacteria</taxon>
        <taxon>Bacillati</taxon>
        <taxon>Bacillota</taxon>
        <taxon>Clostridia</taxon>
        <taxon>Lachnospirales</taxon>
        <taxon>Lachnospiraceae</taxon>
        <taxon>Murimonas</taxon>
    </lineage>
</organism>
<dbReference type="GO" id="GO:0042802">
    <property type="term" value="F:identical protein binding"/>
    <property type="evidence" value="ECO:0007669"/>
    <property type="project" value="TreeGrafter"/>
</dbReference>
<dbReference type="SUPFAM" id="SSF55874">
    <property type="entry name" value="ATPase domain of HSP90 chaperone/DNA topoisomerase II/histidine kinase"/>
    <property type="match status" value="1"/>
</dbReference>
<name>A0AB73T8K0_9FIRM</name>
<dbReference type="Gene3D" id="3.30.565.10">
    <property type="entry name" value="Histidine kinase-like ATPase, C-terminal domain"/>
    <property type="match status" value="1"/>
</dbReference>
<keyword evidence="4" id="KW-0472">Membrane</keyword>
<dbReference type="RefSeq" id="WP_109625078.1">
    <property type="nucleotide sequence ID" value="NZ_CABJAT010000002.1"/>
</dbReference>
<proteinExistence type="predicted"/>
<dbReference type="InterPro" id="IPR016120">
    <property type="entry name" value="Sig_transdc_His_kin_SpoOB"/>
</dbReference>
<keyword evidence="1" id="KW-0597">Phosphoprotein</keyword>
<feature type="transmembrane region" description="Helical" evidence="4">
    <location>
        <begin position="180"/>
        <end position="207"/>
    </location>
</feature>
<dbReference type="InterPro" id="IPR032834">
    <property type="entry name" value="NatK-like_C"/>
</dbReference>
<evidence type="ECO:0000256" key="4">
    <source>
        <dbReference type="SAM" id="Phobius"/>
    </source>
</evidence>
<feature type="transmembrane region" description="Helical" evidence="4">
    <location>
        <begin position="6"/>
        <end position="23"/>
    </location>
</feature>